<accession>A0A7Y9ETU8</accession>
<dbReference type="PROSITE" id="PS50893">
    <property type="entry name" value="ABC_TRANSPORTER_2"/>
    <property type="match status" value="1"/>
</dbReference>
<name>A0A7Y9ETU8_9MICO</name>
<dbReference type="GO" id="GO:0005524">
    <property type="term" value="F:ATP binding"/>
    <property type="evidence" value="ECO:0007669"/>
    <property type="project" value="UniProtKB-KW"/>
</dbReference>
<evidence type="ECO:0000256" key="7">
    <source>
        <dbReference type="ARBA" id="ARBA00022989"/>
    </source>
</evidence>
<feature type="transmembrane region" description="Helical" evidence="9">
    <location>
        <begin position="299"/>
        <end position="324"/>
    </location>
</feature>
<feature type="transmembrane region" description="Helical" evidence="9">
    <location>
        <begin position="117"/>
        <end position="138"/>
    </location>
</feature>
<comment type="caution">
    <text evidence="11">The sequence shown here is derived from an EMBL/GenBank/DDBJ whole genome shotgun (WGS) entry which is preliminary data.</text>
</comment>
<dbReference type="PANTHER" id="PTHR45772">
    <property type="entry name" value="CONSERVED COMPONENT OF ABC TRANSPORTER FOR NATURAL AMINO ACIDS-RELATED"/>
    <property type="match status" value="1"/>
</dbReference>
<feature type="transmembrane region" description="Helical" evidence="9">
    <location>
        <begin position="87"/>
        <end position="110"/>
    </location>
</feature>
<dbReference type="GO" id="GO:0016887">
    <property type="term" value="F:ATP hydrolysis activity"/>
    <property type="evidence" value="ECO:0007669"/>
    <property type="project" value="InterPro"/>
</dbReference>
<dbReference type="CDD" id="cd06581">
    <property type="entry name" value="TM_PBP1_LivM_like"/>
    <property type="match status" value="1"/>
</dbReference>
<feature type="domain" description="ABC transporter" evidence="10">
    <location>
        <begin position="360"/>
        <end position="591"/>
    </location>
</feature>
<keyword evidence="6" id="KW-0067">ATP-binding</keyword>
<dbReference type="GO" id="GO:0015658">
    <property type="term" value="F:branched-chain amino acid transmembrane transporter activity"/>
    <property type="evidence" value="ECO:0007669"/>
    <property type="project" value="InterPro"/>
</dbReference>
<evidence type="ECO:0000256" key="2">
    <source>
        <dbReference type="ARBA" id="ARBA00022448"/>
    </source>
</evidence>
<dbReference type="RefSeq" id="WP_179431712.1">
    <property type="nucleotide sequence ID" value="NZ_BAABLC010000001.1"/>
</dbReference>
<gene>
    <name evidence="11" type="ORF">BKA02_000904</name>
</gene>
<evidence type="ECO:0000256" key="8">
    <source>
        <dbReference type="ARBA" id="ARBA00023136"/>
    </source>
</evidence>
<dbReference type="InterPro" id="IPR001851">
    <property type="entry name" value="ABC_transp_permease"/>
</dbReference>
<feature type="transmembrane region" description="Helical" evidence="9">
    <location>
        <begin position="38"/>
        <end position="57"/>
    </location>
</feature>
<feature type="transmembrane region" description="Helical" evidence="9">
    <location>
        <begin position="169"/>
        <end position="189"/>
    </location>
</feature>
<keyword evidence="12" id="KW-1185">Reference proteome</keyword>
<dbReference type="AlphaFoldDB" id="A0A7Y9ETU8"/>
<dbReference type="EMBL" id="JACCBH010000001">
    <property type="protein sequence ID" value="NYD53849.1"/>
    <property type="molecule type" value="Genomic_DNA"/>
</dbReference>
<evidence type="ECO:0000256" key="9">
    <source>
        <dbReference type="SAM" id="Phobius"/>
    </source>
</evidence>
<dbReference type="SMART" id="SM00382">
    <property type="entry name" value="AAA"/>
    <property type="match status" value="1"/>
</dbReference>
<comment type="subcellular location">
    <subcellularLocation>
        <location evidence="1">Cell membrane</location>
        <topology evidence="1">Multi-pass membrane protein</topology>
    </subcellularLocation>
</comment>
<dbReference type="PANTHER" id="PTHR45772:SF8">
    <property type="entry name" value="HIGH-AFFINITY BRANCHED-CHAIN AMINO ACID TRANSPORT ATP-BINDING PROTEIN"/>
    <property type="match status" value="1"/>
</dbReference>
<evidence type="ECO:0000259" key="10">
    <source>
        <dbReference type="PROSITE" id="PS50893"/>
    </source>
</evidence>
<dbReference type="Gene3D" id="3.40.50.300">
    <property type="entry name" value="P-loop containing nucleotide triphosphate hydrolases"/>
    <property type="match status" value="1"/>
</dbReference>
<dbReference type="InterPro" id="IPR003593">
    <property type="entry name" value="AAA+_ATPase"/>
</dbReference>
<keyword evidence="2" id="KW-0813">Transport</keyword>
<dbReference type="GO" id="GO:0005886">
    <property type="term" value="C:plasma membrane"/>
    <property type="evidence" value="ECO:0007669"/>
    <property type="project" value="UniProtKB-SubCell"/>
</dbReference>
<evidence type="ECO:0000256" key="5">
    <source>
        <dbReference type="ARBA" id="ARBA00022741"/>
    </source>
</evidence>
<evidence type="ECO:0000256" key="3">
    <source>
        <dbReference type="ARBA" id="ARBA00022475"/>
    </source>
</evidence>
<dbReference type="Proteomes" id="UP000552045">
    <property type="component" value="Unassembled WGS sequence"/>
</dbReference>
<dbReference type="Pfam" id="PF00005">
    <property type="entry name" value="ABC_tran"/>
    <property type="match status" value="1"/>
</dbReference>
<sequence length="594" mass="62549">MRRAATTWQVLWPIAAAVIFVLWSALSGRAQVQQSTTWLIYGMLALSLTFVWGKAGVFSFAQAAFFGIGAYVYCLTAGNIVDVTRETVSAVLIAVAVSALVAAGLGYVVFYGRLGPLPVAVVTLAFSLVLVTILGGLADPSIRVGDVPLGGYNGISGVPLTFPGLEGTLAPLPTLVLIALLAAAAVYLLKGILRRPFGRVVVATAVNPDRAELLGYNVRNVKLRAFMVGGGLAGLAGALYAATVLYTDPSVFGLSQAALVVVWAMVGGRTSLAGAFVGVLIVEPLTSVLGSAGGDLSPIVLGLVLIVVVLVLPTGIVPSLGALIKRLHDRRRSAVASEQVLDAVRGPFPVPSNERGGATLSVAHLSKRYGGLEVTRDVSLTFDAAEIHSIVGPNGAGKSTLFGLLMGYVQPNDGTIRLGDDDITRLPVFVRARRGLALKRQIASVFMDLPVRENLWLAVYADDRSASAATARAAEIESWLGLGHAASFDASQLAHGHRQLLEIGMALATRPRVLLLDEPTAGMTTEETRAIARLIRSVASHLTVIVVEHDMEFIRDLGAPVTVLDRGAILTRGTIDELRSDERVLNVYLGRAHA</sequence>
<evidence type="ECO:0000313" key="11">
    <source>
        <dbReference type="EMBL" id="NYD53849.1"/>
    </source>
</evidence>
<keyword evidence="7 9" id="KW-1133">Transmembrane helix</keyword>
<keyword evidence="8 9" id="KW-0472">Membrane</keyword>
<keyword evidence="4 9" id="KW-0812">Transmembrane</keyword>
<feature type="transmembrane region" description="Helical" evidence="9">
    <location>
        <begin position="7"/>
        <end position="26"/>
    </location>
</feature>
<feature type="transmembrane region" description="Helical" evidence="9">
    <location>
        <begin position="64"/>
        <end position="81"/>
    </location>
</feature>
<protein>
    <submittedName>
        <fullName evidence="11">Branched-chain amino acid transport system permease protein</fullName>
    </submittedName>
</protein>
<feature type="transmembrane region" description="Helical" evidence="9">
    <location>
        <begin position="223"/>
        <end position="243"/>
    </location>
</feature>
<evidence type="ECO:0000256" key="1">
    <source>
        <dbReference type="ARBA" id="ARBA00004651"/>
    </source>
</evidence>
<dbReference type="InterPro" id="IPR051120">
    <property type="entry name" value="ABC_AA/LPS_Transport"/>
</dbReference>
<keyword evidence="5" id="KW-0547">Nucleotide-binding</keyword>
<keyword evidence="3" id="KW-1003">Cell membrane</keyword>
<proteinExistence type="predicted"/>
<evidence type="ECO:0000256" key="4">
    <source>
        <dbReference type="ARBA" id="ARBA00022692"/>
    </source>
</evidence>
<dbReference type="InterPro" id="IPR043428">
    <property type="entry name" value="LivM-like"/>
</dbReference>
<evidence type="ECO:0000313" key="12">
    <source>
        <dbReference type="Proteomes" id="UP000552045"/>
    </source>
</evidence>
<dbReference type="InterPro" id="IPR027417">
    <property type="entry name" value="P-loop_NTPase"/>
</dbReference>
<organism evidence="11 12">
    <name type="scientific">Microbacterium pseudoresistens</name>
    <dbReference type="NCBI Taxonomy" id="640634"/>
    <lineage>
        <taxon>Bacteria</taxon>
        <taxon>Bacillati</taxon>
        <taxon>Actinomycetota</taxon>
        <taxon>Actinomycetes</taxon>
        <taxon>Micrococcales</taxon>
        <taxon>Microbacteriaceae</taxon>
        <taxon>Microbacterium</taxon>
    </lineage>
</organism>
<dbReference type="SUPFAM" id="SSF52540">
    <property type="entry name" value="P-loop containing nucleoside triphosphate hydrolases"/>
    <property type="match status" value="1"/>
</dbReference>
<dbReference type="InterPro" id="IPR003439">
    <property type="entry name" value="ABC_transporter-like_ATP-bd"/>
</dbReference>
<evidence type="ECO:0000256" key="6">
    <source>
        <dbReference type="ARBA" id="ARBA00022840"/>
    </source>
</evidence>
<reference evidence="11 12" key="1">
    <citation type="submission" date="2020-07" db="EMBL/GenBank/DDBJ databases">
        <title>Sequencing the genomes of 1000 actinobacteria strains.</title>
        <authorList>
            <person name="Klenk H.-P."/>
        </authorList>
    </citation>
    <scope>NUCLEOTIDE SEQUENCE [LARGE SCALE GENOMIC DNA]</scope>
    <source>
        <strain evidence="11 12">DSM 22185</strain>
    </source>
</reference>
<dbReference type="Pfam" id="PF02653">
    <property type="entry name" value="BPD_transp_2"/>
    <property type="match status" value="1"/>
</dbReference>